<gene>
    <name evidence="1" type="ORF">GIL414_LOCUS82336</name>
</gene>
<feature type="non-terminal residue" evidence="1">
    <location>
        <position position="235"/>
    </location>
</feature>
<proteinExistence type="predicted"/>
<name>A0A8S3JEM6_9BILA</name>
<protein>
    <submittedName>
        <fullName evidence="1">Uncharacterized protein</fullName>
    </submittedName>
</protein>
<accession>A0A8S3JEM6</accession>
<dbReference type="Proteomes" id="UP000681720">
    <property type="component" value="Unassembled WGS sequence"/>
</dbReference>
<evidence type="ECO:0000313" key="2">
    <source>
        <dbReference type="Proteomes" id="UP000681720"/>
    </source>
</evidence>
<dbReference type="AlphaFoldDB" id="A0A8S3JEM6"/>
<feature type="non-terminal residue" evidence="1">
    <location>
        <position position="1"/>
    </location>
</feature>
<evidence type="ECO:0000313" key="1">
    <source>
        <dbReference type="EMBL" id="CAF5217266.1"/>
    </source>
</evidence>
<reference evidence="1" key="1">
    <citation type="submission" date="2021-02" db="EMBL/GenBank/DDBJ databases">
        <authorList>
            <person name="Nowell W R."/>
        </authorList>
    </citation>
    <scope>NUCLEOTIDE SEQUENCE</scope>
</reference>
<dbReference type="EMBL" id="CAJOBJ010359833">
    <property type="protein sequence ID" value="CAF5217266.1"/>
    <property type="molecule type" value="Genomic_DNA"/>
</dbReference>
<organism evidence="1 2">
    <name type="scientific">Rotaria magnacalcarata</name>
    <dbReference type="NCBI Taxonomy" id="392030"/>
    <lineage>
        <taxon>Eukaryota</taxon>
        <taxon>Metazoa</taxon>
        <taxon>Spiralia</taxon>
        <taxon>Gnathifera</taxon>
        <taxon>Rotifera</taxon>
        <taxon>Eurotatoria</taxon>
        <taxon>Bdelloidea</taxon>
        <taxon>Philodinida</taxon>
        <taxon>Philodinidae</taxon>
        <taxon>Rotaria</taxon>
    </lineage>
</organism>
<comment type="caution">
    <text evidence="1">The sequence shown here is derived from an EMBL/GenBank/DDBJ whole genome shotgun (WGS) entry which is preliminary data.</text>
</comment>
<sequence>EHSSDVSPDKLRQIETTYFPSIDNVREIIEKTANDSINQIPLISTPLTNIDDNITTTLLSNEALSDSLIGNAQFSIQDIISNESELLKSTYQDELFNDIDTKSFSSSQSIKFYDINTDSLSDPYNNLQQYADTNTADLITTDSCYSTHDLSSSSTESFTADSSFKTDFQDLNQSEYFITRNIEPISSEFPSIDIEESDKKTEASDLTKIYFELQERRNNAPLHVYQEKSNDNHIG</sequence>